<dbReference type="NCBIfam" id="TIGR04183">
    <property type="entry name" value="Por_Secre_tail"/>
    <property type="match status" value="1"/>
</dbReference>
<dbReference type="InterPro" id="IPR026444">
    <property type="entry name" value="Secre_tail"/>
</dbReference>
<dbReference type="Pfam" id="PF18962">
    <property type="entry name" value="Por_Secre_tail"/>
    <property type="match status" value="1"/>
</dbReference>
<dbReference type="RefSeq" id="WP_231402665.1">
    <property type="nucleotide sequence ID" value="NZ_JADWYK010000001.1"/>
</dbReference>
<dbReference type="Gene3D" id="2.60.40.2030">
    <property type="match status" value="1"/>
</dbReference>
<protein>
    <submittedName>
        <fullName evidence="7">T9SS type A sorting domain-containing protein</fullName>
    </submittedName>
</protein>
<dbReference type="EMBL" id="JADWYK010000001">
    <property type="protein sequence ID" value="MBG8552210.1"/>
    <property type="molecule type" value="Genomic_DNA"/>
</dbReference>
<dbReference type="InterPro" id="IPR051171">
    <property type="entry name" value="CaCA"/>
</dbReference>
<accession>A0ABS0KWR3</accession>
<evidence type="ECO:0000256" key="3">
    <source>
        <dbReference type="ARBA" id="ARBA00022837"/>
    </source>
</evidence>
<evidence type="ECO:0000313" key="8">
    <source>
        <dbReference type="Proteomes" id="UP000601099"/>
    </source>
</evidence>
<dbReference type="Proteomes" id="UP000601099">
    <property type="component" value="Unassembled WGS sequence"/>
</dbReference>
<dbReference type="SMART" id="SM00237">
    <property type="entry name" value="Calx_beta"/>
    <property type="match status" value="1"/>
</dbReference>
<evidence type="ECO:0000259" key="6">
    <source>
        <dbReference type="SMART" id="SM00237"/>
    </source>
</evidence>
<dbReference type="SUPFAM" id="SSF141072">
    <property type="entry name" value="CalX-like"/>
    <property type="match status" value="1"/>
</dbReference>
<feature type="domain" description="Calx-beta" evidence="6">
    <location>
        <begin position="194"/>
        <end position="296"/>
    </location>
</feature>
<feature type="chain" id="PRO_5047525312" evidence="5">
    <location>
        <begin position="30"/>
        <end position="616"/>
    </location>
</feature>
<keyword evidence="8" id="KW-1185">Reference proteome</keyword>
<organism evidence="7 8">
    <name type="scientific">Hymenobacter guriensis</name>
    <dbReference type="NCBI Taxonomy" id="2793065"/>
    <lineage>
        <taxon>Bacteria</taxon>
        <taxon>Pseudomonadati</taxon>
        <taxon>Bacteroidota</taxon>
        <taxon>Cytophagia</taxon>
        <taxon>Cytophagales</taxon>
        <taxon>Hymenobacteraceae</taxon>
        <taxon>Hymenobacter</taxon>
    </lineage>
</organism>
<feature type="signal peptide" evidence="5">
    <location>
        <begin position="1"/>
        <end position="29"/>
    </location>
</feature>
<dbReference type="InterPro" id="IPR038081">
    <property type="entry name" value="CalX-like_sf"/>
</dbReference>
<dbReference type="PANTHER" id="PTHR11878">
    <property type="entry name" value="SODIUM/CALCIUM EXCHANGER"/>
    <property type="match status" value="1"/>
</dbReference>
<name>A0ABS0KWR3_9BACT</name>
<keyword evidence="4" id="KW-0813">Transport</keyword>
<comment type="caution">
    <text evidence="7">The sequence shown here is derived from an EMBL/GenBank/DDBJ whole genome shotgun (WGS) entry which is preliminary data.</text>
</comment>
<dbReference type="InterPro" id="IPR003644">
    <property type="entry name" value="Calx_beta"/>
</dbReference>
<evidence type="ECO:0000313" key="7">
    <source>
        <dbReference type="EMBL" id="MBG8552210.1"/>
    </source>
</evidence>
<sequence>MLHPYSLGMVARRFALGMLGLTFATAAQAQLGTYSFGTTTPSTGDEATYAVDAQPTNATFSPISRGTGVTPSGAGGTFSALGWTLGATPDATDYFSFSVTPAADHKLDLTSITLDERRSGTGIGEWVLRSSLDNFTADLIKVTVPDETLVRNKKIDLPAAFMGLTSAVEFRFYGYKAEADAGTWRLDNIKVDGTVTGGVVTPTAPVISFGTAAVTVEENVGKVNIPVKLSAASTQEITVDVVIATPAGTATSPDDFTFTKTKVTFPANSTAEKTVEVTIVDDNVQEAAETIILGLENAMPADGATIASGTSTITIAANDVPTVISVTPISTLTVNDAAGVPVQNGQIVKATGVIYGPNLRTAGGYQFALIDATGGIGIFSSANIGDLTLAEGDSVDVMGTLGQFNGLTQITATAIERFRQNAALVAPRVVTAVGEGEESELIKLTPLMLADASKWPTAATTASGVNVDAKDAAGNTFQLRITKASGLYTMPAPTGAFTVTGLGGQFDSATPFDTGYQIFPRSMADIVSIETANREPAFGRTVQLYPNPAANQLTLKLGTVGRGATVEVLSLLGQRISRTTATGTQAELNVAALQRGTYLVRITTNEGSVTRRFVKQ</sequence>
<keyword evidence="3" id="KW-0106">Calcium</keyword>
<gene>
    <name evidence="7" type="ORF">I5L79_01560</name>
</gene>
<reference evidence="7 8" key="1">
    <citation type="submission" date="2020-11" db="EMBL/GenBank/DDBJ databases">
        <title>Hymenobacter sp.</title>
        <authorList>
            <person name="Kim M.K."/>
        </authorList>
    </citation>
    <scope>NUCLEOTIDE SEQUENCE [LARGE SCALE GENOMIC DNA]</scope>
    <source>
        <strain evidence="7 8">BT594</strain>
    </source>
</reference>
<evidence type="ECO:0000256" key="1">
    <source>
        <dbReference type="ARBA" id="ARBA00022729"/>
    </source>
</evidence>
<keyword evidence="2" id="KW-0677">Repeat</keyword>
<proteinExistence type="predicted"/>
<keyword evidence="1 5" id="KW-0732">Signal</keyword>
<evidence type="ECO:0000256" key="4">
    <source>
        <dbReference type="ARBA" id="ARBA00023065"/>
    </source>
</evidence>
<evidence type="ECO:0000256" key="5">
    <source>
        <dbReference type="SAM" id="SignalP"/>
    </source>
</evidence>
<dbReference type="Pfam" id="PF03160">
    <property type="entry name" value="Calx-beta"/>
    <property type="match status" value="1"/>
</dbReference>
<keyword evidence="4" id="KW-0406">Ion transport</keyword>
<dbReference type="PANTHER" id="PTHR11878:SF65">
    <property type="entry name" value="NA_CA-EXCHANGE PROTEIN, ISOFORM G"/>
    <property type="match status" value="1"/>
</dbReference>
<evidence type="ECO:0000256" key="2">
    <source>
        <dbReference type="ARBA" id="ARBA00022737"/>
    </source>
</evidence>